<dbReference type="InterPro" id="IPR008927">
    <property type="entry name" value="6-PGluconate_DH-like_C_sf"/>
</dbReference>
<organism evidence="2 3">
    <name type="scientific">Calycina marina</name>
    <dbReference type="NCBI Taxonomy" id="1763456"/>
    <lineage>
        <taxon>Eukaryota</taxon>
        <taxon>Fungi</taxon>
        <taxon>Dikarya</taxon>
        <taxon>Ascomycota</taxon>
        <taxon>Pezizomycotina</taxon>
        <taxon>Leotiomycetes</taxon>
        <taxon>Helotiales</taxon>
        <taxon>Pezizellaceae</taxon>
        <taxon>Calycina</taxon>
    </lineage>
</organism>
<dbReference type="Proteomes" id="UP000887226">
    <property type="component" value="Unassembled WGS sequence"/>
</dbReference>
<dbReference type="OrthoDB" id="48988at2759"/>
<evidence type="ECO:0000313" key="2">
    <source>
        <dbReference type="EMBL" id="KAG9241022.1"/>
    </source>
</evidence>
<evidence type="ECO:0000313" key="3">
    <source>
        <dbReference type="Proteomes" id="UP000887226"/>
    </source>
</evidence>
<dbReference type="SUPFAM" id="SSF48179">
    <property type="entry name" value="6-phosphogluconate dehydrogenase C-terminal domain-like"/>
    <property type="match status" value="1"/>
</dbReference>
<evidence type="ECO:0000259" key="1">
    <source>
        <dbReference type="Pfam" id="PF14833"/>
    </source>
</evidence>
<dbReference type="GO" id="GO:0051287">
    <property type="term" value="F:NAD binding"/>
    <property type="evidence" value="ECO:0007669"/>
    <property type="project" value="InterPro"/>
</dbReference>
<gene>
    <name evidence="2" type="ORF">BJ878DRAFT_253435</name>
</gene>
<dbReference type="Gene3D" id="1.10.1040.10">
    <property type="entry name" value="N-(1-d-carboxylethyl)-l-norvaline Dehydrogenase, domain 2"/>
    <property type="match status" value="1"/>
</dbReference>
<dbReference type="InterPro" id="IPR029154">
    <property type="entry name" value="HIBADH-like_NADP-bd"/>
</dbReference>
<dbReference type="EMBL" id="MU254287">
    <property type="protein sequence ID" value="KAG9241022.1"/>
    <property type="molecule type" value="Genomic_DNA"/>
</dbReference>
<feature type="domain" description="3-hydroxyisobutyrate dehydrogenase-like NAD-binding" evidence="1">
    <location>
        <begin position="66"/>
        <end position="122"/>
    </location>
</feature>
<keyword evidence="3" id="KW-1185">Reference proteome</keyword>
<name>A0A9P7YX69_9HELO</name>
<sequence>MTADGREARFPLFLASAIEQVLSEVVSGGYGKEDDSLPTKVHLPLDYTSVFKQGIAKGRGAEDTKNLKLVAQAMAGIHLVAAAAAEAMSLGVYVGVDAKKLYEIILTAVWTSKMLVDRVPQLPSG</sequence>
<reference evidence="2" key="1">
    <citation type="journal article" date="2021" name="IMA Fungus">
        <title>Genomic characterization of three marine fungi, including Emericellopsis atlantica sp. nov. with signatures of a generalist lifestyle and marine biomass degradation.</title>
        <authorList>
            <person name="Hagestad O.C."/>
            <person name="Hou L."/>
            <person name="Andersen J.H."/>
            <person name="Hansen E.H."/>
            <person name="Altermark B."/>
            <person name="Li C."/>
            <person name="Kuhnert E."/>
            <person name="Cox R.J."/>
            <person name="Crous P.W."/>
            <person name="Spatafora J.W."/>
            <person name="Lail K."/>
            <person name="Amirebrahimi M."/>
            <person name="Lipzen A."/>
            <person name="Pangilinan J."/>
            <person name="Andreopoulos W."/>
            <person name="Hayes R.D."/>
            <person name="Ng V."/>
            <person name="Grigoriev I.V."/>
            <person name="Jackson S.A."/>
            <person name="Sutton T.D.S."/>
            <person name="Dobson A.D.W."/>
            <person name="Rama T."/>
        </authorList>
    </citation>
    <scope>NUCLEOTIDE SEQUENCE</scope>
    <source>
        <strain evidence="2">TRa3180A</strain>
    </source>
</reference>
<dbReference type="InterPro" id="IPR013328">
    <property type="entry name" value="6PGD_dom2"/>
</dbReference>
<protein>
    <recommendedName>
        <fullName evidence="1">3-hydroxyisobutyrate dehydrogenase-like NAD-binding domain-containing protein</fullName>
    </recommendedName>
</protein>
<dbReference type="AlphaFoldDB" id="A0A9P7YX69"/>
<accession>A0A9P7YX69</accession>
<comment type="caution">
    <text evidence="2">The sequence shown here is derived from an EMBL/GenBank/DDBJ whole genome shotgun (WGS) entry which is preliminary data.</text>
</comment>
<dbReference type="Pfam" id="PF14833">
    <property type="entry name" value="NAD_binding_11"/>
    <property type="match status" value="1"/>
</dbReference>
<proteinExistence type="predicted"/>